<comment type="caution">
    <text evidence="4">The sequence shown here is derived from an EMBL/GenBank/DDBJ whole genome shotgun (WGS) entry which is preliminary data.</text>
</comment>
<protein>
    <submittedName>
        <fullName evidence="4">Restriction endonuclease</fullName>
        <ecNumber evidence="4">3.1.21.-</ecNumber>
    </submittedName>
</protein>
<evidence type="ECO:0000313" key="6">
    <source>
        <dbReference type="Proteomes" id="UP001209746"/>
    </source>
</evidence>
<organism evidence="4 6">
    <name type="scientific">Halapricum hydrolyticum</name>
    <dbReference type="NCBI Taxonomy" id="2979991"/>
    <lineage>
        <taxon>Archaea</taxon>
        <taxon>Methanobacteriati</taxon>
        <taxon>Methanobacteriota</taxon>
        <taxon>Stenosarchaea group</taxon>
        <taxon>Halobacteria</taxon>
        <taxon>Halobacteriales</taxon>
        <taxon>Haloarculaceae</taxon>
        <taxon>Halapricum</taxon>
    </lineage>
</organism>
<dbReference type="Proteomes" id="UP001209746">
    <property type="component" value="Unassembled WGS sequence"/>
</dbReference>
<dbReference type="GO" id="GO:0016787">
    <property type="term" value="F:hydrolase activity"/>
    <property type="evidence" value="ECO:0007669"/>
    <property type="project" value="UniProtKB-KW"/>
</dbReference>
<sequence>MAEIIELEGGEHPGSNERVDERLGPQYLAEGPLSSYLGEREEVAFVMHAKRGGVTVERDGVSETYKPARGCRTVVAITDLRVVIAIGGADEGGDRVVPIPFSTVTRVATDRGLLRERLVVRTEAGEQWSMPAGGDLDPVVAYLEEAREAWSQADRSAARIEEQLTTARAHLEDDPDAAREAAEEAVSMIAAGREGVRAFDLGDRVLVHAGFDEYRADVRSIQRRALAALAEAHAGRADRHEAAGRLRAACEAHEDARDTAEQALAIDAEQPPDEQLEAQIGTAERERARLEGLPRERATATLEDARSIDDPERRAERLADALAAHRDWIGLSWGPSAPFAGDPDSIRARILDVVDEIVDARTAVIDRLLAAAERLHAGGRTEQALSACSQADDHLQQALTVVTELAPDREETLRTWRVEIDHRRALIEREAVGVDDGNDPDSGSSGHDGPGEGPPESTDASASTDNGGVVAGVTTKTADRTTPERESRHDDGGFGEAWERLDTAPDRGADRRVSAEADLRAMDDGEFRTFVAACWSELGWETTIFAQSRGQYDVMAIRRQLIDLRVLIWTVHRPDGDLDASTIDRCVTDRDNVDRADAAAVVTTANVPDSVRDRAASHDIKLLDLQNLLDLLEDEGLTDLVLGEDN</sequence>
<dbReference type="GO" id="GO:0009307">
    <property type="term" value="P:DNA restriction-modification system"/>
    <property type="evidence" value="ECO:0007669"/>
    <property type="project" value="InterPro"/>
</dbReference>
<feature type="compositionally biased region" description="Basic and acidic residues" evidence="1">
    <location>
        <begin position="477"/>
        <end position="510"/>
    </location>
</feature>
<dbReference type="Pfam" id="PF04471">
    <property type="entry name" value="Mrr_cat"/>
    <property type="match status" value="1"/>
</dbReference>
<evidence type="ECO:0000259" key="2">
    <source>
        <dbReference type="Pfam" id="PF04471"/>
    </source>
</evidence>
<dbReference type="RefSeq" id="WP_315909606.1">
    <property type="nucleotide sequence ID" value="NZ_JAOPKC010000016.1"/>
</dbReference>
<gene>
    <name evidence="4" type="ORF">OB914_12980</name>
    <name evidence="3" type="ORF">OB916_12395</name>
</gene>
<proteinExistence type="predicted"/>
<dbReference type="InterPro" id="IPR007560">
    <property type="entry name" value="Restrct_endonuc_IV_Mrr"/>
</dbReference>
<name>A0AAE3IC24_9EURY</name>
<dbReference type="EMBL" id="JAOPKD010000015">
    <property type="protein sequence ID" value="MCU4727870.1"/>
    <property type="molecule type" value="Genomic_DNA"/>
</dbReference>
<reference evidence="4" key="1">
    <citation type="submission" date="2023-02" db="EMBL/GenBank/DDBJ databases">
        <title>Enrichment on poylsaccharides allowed isolation of novel metabolic and taxonomic groups of Haloarchaea.</title>
        <authorList>
            <person name="Sorokin D.Y."/>
            <person name="Elcheninov A.G."/>
            <person name="Khizhniak T.V."/>
            <person name="Kolganova T.V."/>
            <person name="Kublanov I.V."/>
        </authorList>
    </citation>
    <scope>NUCLEOTIDE SEQUENCE</scope>
    <source>
        <strain evidence="3 5">HArc-curdl5-1</strain>
        <strain evidence="4">HArc-curdl7</strain>
    </source>
</reference>
<feature type="region of interest" description="Disordered" evidence="1">
    <location>
        <begin position="429"/>
        <end position="510"/>
    </location>
</feature>
<accession>A0AAE3IC24</accession>
<keyword evidence="4" id="KW-0540">Nuclease</keyword>
<dbReference type="GO" id="GO:0004519">
    <property type="term" value="F:endonuclease activity"/>
    <property type="evidence" value="ECO:0007669"/>
    <property type="project" value="UniProtKB-KW"/>
</dbReference>
<dbReference type="GO" id="GO:0003677">
    <property type="term" value="F:DNA binding"/>
    <property type="evidence" value="ECO:0007669"/>
    <property type="project" value="InterPro"/>
</dbReference>
<dbReference type="EMBL" id="JAOPKC010000016">
    <property type="protein sequence ID" value="MCU4718852.1"/>
    <property type="molecule type" value="Genomic_DNA"/>
</dbReference>
<keyword evidence="5" id="KW-1185">Reference proteome</keyword>
<keyword evidence="4" id="KW-0378">Hydrolase</keyword>
<feature type="domain" description="Restriction endonuclease type IV Mrr" evidence="2">
    <location>
        <begin position="519"/>
        <end position="632"/>
    </location>
</feature>
<evidence type="ECO:0000256" key="1">
    <source>
        <dbReference type="SAM" id="MobiDB-lite"/>
    </source>
</evidence>
<evidence type="ECO:0000313" key="3">
    <source>
        <dbReference type="EMBL" id="MCU4718852.1"/>
    </source>
</evidence>
<dbReference type="EC" id="3.1.21.-" evidence="4"/>
<dbReference type="AlphaFoldDB" id="A0AAE3IC24"/>
<keyword evidence="4" id="KW-0255">Endonuclease</keyword>
<dbReference type="Proteomes" id="UP001208186">
    <property type="component" value="Unassembled WGS sequence"/>
</dbReference>
<evidence type="ECO:0000313" key="5">
    <source>
        <dbReference type="Proteomes" id="UP001208186"/>
    </source>
</evidence>
<evidence type="ECO:0000313" key="4">
    <source>
        <dbReference type="EMBL" id="MCU4727870.1"/>
    </source>
</evidence>